<dbReference type="EMBL" id="DSRD01000194">
    <property type="protein sequence ID" value="HGW93231.1"/>
    <property type="molecule type" value="Genomic_DNA"/>
</dbReference>
<dbReference type="Gene3D" id="2.120.10.30">
    <property type="entry name" value="TolB, C-terminal domain"/>
    <property type="match status" value="1"/>
</dbReference>
<name>A0A832M4F2_9CYAN</name>
<protein>
    <submittedName>
        <fullName evidence="1">Uncharacterized protein</fullName>
    </submittedName>
</protein>
<dbReference type="SUPFAM" id="SSF82171">
    <property type="entry name" value="DPP6 N-terminal domain-like"/>
    <property type="match status" value="1"/>
</dbReference>
<proteinExistence type="predicted"/>
<comment type="caution">
    <text evidence="1">The sequence shown here is derived from an EMBL/GenBank/DDBJ whole genome shotgun (WGS) entry which is preliminary data.</text>
</comment>
<dbReference type="InterPro" id="IPR011042">
    <property type="entry name" value="6-blade_b-propeller_TolB-like"/>
</dbReference>
<gene>
    <name evidence="1" type="ORF">ENR47_02940</name>
</gene>
<reference evidence="1" key="1">
    <citation type="journal article" date="2020" name="mSystems">
        <title>Genome- and Community-Level Interaction Insights into Carbon Utilization and Element Cycling Functions of Hydrothermarchaeota in Hydrothermal Sediment.</title>
        <authorList>
            <person name="Zhou Z."/>
            <person name="Liu Y."/>
            <person name="Xu W."/>
            <person name="Pan J."/>
            <person name="Luo Z.H."/>
            <person name="Li M."/>
        </authorList>
    </citation>
    <scope>NUCLEOTIDE SEQUENCE [LARGE SCALE GENOMIC DNA]</scope>
    <source>
        <strain evidence="1">SpSt-402</strain>
    </source>
</reference>
<dbReference type="AlphaFoldDB" id="A0A832M4F2"/>
<sequence>MAVDVAYLSQGKLYLKLGGASVQEVESQFGQTVQERVLQIKKRNSWKDQSMMAGLFPPEILQEMERQHFNAPPISITSLCRGLDNQLFYALEVGEVGGIFQLDQKSNREDRLFHSNDFRVHHLNLHPDGKQMACTTLYNTGVANIAVMPVDGIRPRDVTEGDSLDLAPRWVPGRERAIVFQSAGIGRDRNGIAREQGAFSIQMLDFNQKDMVCLVEDPKYDFLGPQMTADGTLYYIRRPYRPSQRRTSLWQVIKDIMMMPVRLVYAIFQWLNFFTQRYTGKPLTIAGMPKAVDTQKLVEIWGNAIDPVQALQENRKFGDIDAPPLVPRSWQLMRQRPNSQPEIIAESVLSYDLNADNVIVYTNGSGIYVLKPGAVPTRIHVSSLIEQVTLVNSNTA</sequence>
<organism evidence="1">
    <name type="scientific">Oscillatoriales cyanobacterium SpSt-402</name>
    <dbReference type="NCBI Taxonomy" id="2282168"/>
    <lineage>
        <taxon>Bacteria</taxon>
        <taxon>Bacillati</taxon>
        <taxon>Cyanobacteriota</taxon>
        <taxon>Cyanophyceae</taxon>
        <taxon>Oscillatoriophycideae</taxon>
        <taxon>Oscillatoriales</taxon>
    </lineage>
</organism>
<accession>A0A832M4F2</accession>
<evidence type="ECO:0000313" key="1">
    <source>
        <dbReference type="EMBL" id="HGW93231.1"/>
    </source>
</evidence>